<dbReference type="PRINTS" id="PR00457">
    <property type="entry name" value="ANPEROXIDASE"/>
</dbReference>
<organism evidence="2 3">
    <name type="scientific">Plutella xylostella</name>
    <name type="common">Diamondback moth</name>
    <name type="synonym">Plutella maculipennis</name>
    <dbReference type="NCBI Taxonomy" id="51655"/>
    <lineage>
        <taxon>Eukaryota</taxon>
        <taxon>Metazoa</taxon>
        <taxon>Ecdysozoa</taxon>
        <taxon>Arthropoda</taxon>
        <taxon>Hexapoda</taxon>
        <taxon>Insecta</taxon>
        <taxon>Pterygota</taxon>
        <taxon>Neoptera</taxon>
        <taxon>Endopterygota</taxon>
        <taxon>Lepidoptera</taxon>
        <taxon>Glossata</taxon>
        <taxon>Ditrysia</taxon>
        <taxon>Yponomeutoidea</taxon>
        <taxon>Plutellidae</taxon>
        <taxon>Plutella</taxon>
    </lineage>
</organism>
<name>A0ABQ7QXE6_PLUXY</name>
<dbReference type="PANTHER" id="PTHR11475:SF125">
    <property type="entry name" value="GH11385P"/>
    <property type="match status" value="1"/>
</dbReference>
<keyword evidence="1" id="KW-0560">Oxidoreductase</keyword>
<proteinExistence type="predicted"/>
<dbReference type="InterPro" id="IPR037120">
    <property type="entry name" value="Haem_peroxidase_sf_animal"/>
</dbReference>
<keyword evidence="3" id="KW-1185">Reference proteome</keyword>
<evidence type="ECO:0000313" key="2">
    <source>
        <dbReference type="EMBL" id="KAG7309723.1"/>
    </source>
</evidence>
<dbReference type="Gene3D" id="1.10.640.10">
    <property type="entry name" value="Haem peroxidase domain superfamily, animal type"/>
    <property type="match status" value="2"/>
</dbReference>
<gene>
    <name evidence="2" type="ORF">JYU34_004214</name>
</gene>
<reference evidence="2 3" key="1">
    <citation type="submission" date="2021-06" db="EMBL/GenBank/DDBJ databases">
        <title>A haploid diamondback moth (Plutella xylostella L.) genome assembly resolves 31 chromosomes and identifies a diamide resistance mutation.</title>
        <authorList>
            <person name="Ward C.M."/>
            <person name="Perry K.D."/>
            <person name="Baker G."/>
            <person name="Powis K."/>
            <person name="Heckel D.G."/>
            <person name="Baxter S.W."/>
        </authorList>
    </citation>
    <scope>NUCLEOTIDE SEQUENCE [LARGE SCALE GENOMIC DNA]</scope>
    <source>
        <strain evidence="2 3">LV</strain>
        <tissue evidence="2">Single pupa</tissue>
    </source>
</reference>
<dbReference type="PROSITE" id="PS50292">
    <property type="entry name" value="PEROXIDASE_3"/>
    <property type="match status" value="1"/>
</dbReference>
<accession>A0ABQ7QXE6</accession>
<dbReference type="EMBL" id="JAHIBW010000006">
    <property type="protein sequence ID" value="KAG7309723.1"/>
    <property type="molecule type" value="Genomic_DNA"/>
</dbReference>
<evidence type="ECO:0008006" key="4">
    <source>
        <dbReference type="Google" id="ProtNLM"/>
    </source>
</evidence>
<evidence type="ECO:0000313" key="3">
    <source>
        <dbReference type="Proteomes" id="UP000823941"/>
    </source>
</evidence>
<keyword evidence="1" id="KW-0575">Peroxidase</keyword>
<dbReference type="Pfam" id="PF03098">
    <property type="entry name" value="An_peroxidase"/>
    <property type="match status" value="1"/>
</dbReference>
<comment type="caution">
    <text evidence="2">The sequence shown here is derived from an EMBL/GenBank/DDBJ whole genome shotgun (WGS) entry which is preliminary data.</text>
</comment>
<protein>
    <recommendedName>
        <fullName evidence="4">Peroxidase-like</fullName>
    </recommendedName>
</protein>
<evidence type="ECO:0000256" key="1">
    <source>
        <dbReference type="ARBA" id="ARBA00022559"/>
    </source>
</evidence>
<dbReference type="PANTHER" id="PTHR11475">
    <property type="entry name" value="OXIDASE/PEROXIDASE"/>
    <property type="match status" value="1"/>
</dbReference>
<sequence length="847" mass="95083">MLFKRFIEGKSMLNADAKNKNKTIEKCSRRRSECDGCVEHSTILEETMKMVLLGVVLWAGVTFGSQVAPYPFNLFMSSDITHPPPMYDFPFPSAQMLKRLPPVTTAQTNKSITISKMTISMLKRLEENLDVSGIKPKPGSAAQGLLINGYPSDDAMHYEKSSMTITKASQNLVVTRCTRYGLPNDECASYISTLNLRESEYGGECAALERFTCRTQKTSSKYRSFDGSCNNPMRSSWGQALTGYKRILHPRYHDGIEEPRRAVSHGPLPSSRVISMKLGDNLDVPEEKKTIALAVFSQFIYHDLVHTPVRKTIHTDKPIRCCENSGHDLTPRYIHPSCMPISIPSDDPFFKSKEATCMEYTRSVTTYRGDCTFGAAEQMNQATHFLDGSLIYGTNSREAAALRETSGGLLKTSVIDDEEHLPLANNPAERCLVQGDAATCFSTGDSRSNQNPWLTSLHSIWVREHNRVARALASLNPGWGADKLYHEARRVVVAELQHVTYKHWVPAVLGRTLVSLNPGWGADKLYHEARRVVVAELQHVTYKHWVPAVLGKQFDDLYTTYDIGYNSETDPTITNSFATAAFHFISSLMDKDITLMDGQNQVTETHRLMNYFFNPELVAKKGSLEQILRGMVSEKSQGLDFNYDDDIRHHWLGGLDALAIDVQRGRDHGLPGYIQYRTLCGLPSASSFQQLADVIPEELVEKLSQVYADPHDIDLVVGAMAERPLQGALLGPTFTCLIKEQLWRTRIGDRYFYSHPDEAGSFSKKQLVEVRRASLARLLCDNAGFTMVQRDVFQPASESNPVVPCEEIKKVNLEAWQDPAQRPDILTRTNKWIKTKVSSDKTGNDTK</sequence>
<dbReference type="CDD" id="cd09823">
    <property type="entry name" value="peroxinectin_like"/>
    <property type="match status" value="1"/>
</dbReference>
<dbReference type="InterPro" id="IPR019791">
    <property type="entry name" value="Haem_peroxidase_animal"/>
</dbReference>
<dbReference type="Proteomes" id="UP000823941">
    <property type="component" value="Chromosome 6"/>
</dbReference>
<dbReference type="SUPFAM" id="SSF48113">
    <property type="entry name" value="Heme-dependent peroxidases"/>
    <property type="match status" value="2"/>
</dbReference>
<dbReference type="InterPro" id="IPR010255">
    <property type="entry name" value="Haem_peroxidase_sf"/>
</dbReference>